<accession>A0A644XYQ3</accession>
<comment type="similarity">
    <text evidence="2">Belongs to the flagella basal body rod proteins family.</text>
</comment>
<evidence type="ECO:0000256" key="2">
    <source>
        <dbReference type="ARBA" id="ARBA00009677"/>
    </source>
</evidence>
<feature type="domain" description="Flagellar basal-body/hook protein C-terminal" evidence="5">
    <location>
        <begin position="245"/>
        <end position="289"/>
    </location>
</feature>
<comment type="subcellular location">
    <subcellularLocation>
        <location evidence="1">Bacterial flagellum basal body</location>
    </subcellularLocation>
</comment>
<dbReference type="GO" id="GO:0005829">
    <property type="term" value="C:cytosol"/>
    <property type="evidence" value="ECO:0007669"/>
    <property type="project" value="TreeGrafter"/>
</dbReference>
<keyword evidence="7" id="KW-0966">Cell projection</keyword>
<dbReference type="GO" id="GO:0071978">
    <property type="term" value="P:bacterial-type flagellum-dependent swarming motility"/>
    <property type="evidence" value="ECO:0007669"/>
    <property type="project" value="TreeGrafter"/>
</dbReference>
<proteinExistence type="inferred from homology"/>
<dbReference type="InterPro" id="IPR001444">
    <property type="entry name" value="Flag_bb_rod_N"/>
</dbReference>
<keyword evidence="7" id="KW-0282">Flagellum</keyword>
<evidence type="ECO:0000313" key="7">
    <source>
        <dbReference type="EMBL" id="MPM21392.1"/>
    </source>
</evidence>
<comment type="caution">
    <text evidence="7">The sequence shown here is derived from an EMBL/GenBank/DDBJ whole genome shotgun (WGS) entry which is preliminary data.</text>
</comment>
<keyword evidence="7" id="KW-0969">Cilium</keyword>
<evidence type="ECO:0000256" key="3">
    <source>
        <dbReference type="ARBA" id="ARBA00023143"/>
    </source>
</evidence>
<dbReference type="InterPro" id="IPR053967">
    <property type="entry name" value="LlgE_F_G-like_D1"/>
</dbReference>
<dbReference type="InterPro" id="IPR020013">
    <property type="entry name" value="Flagellar_FlgE/F/G"/>
</dbReference>
<name>A0A644XYQ3_9ZZZZ</name>
<dbReference type="EMBL" id="VSSQ01003580">
    <property type="protein sequence ID" value="MPM21392.1"/>
    <property type="molecule type" value="Genomic_DNA"/>
</dbReference>
<dbReference type="Pfam" id="PF06429">
    <property type="entry name" value="Flg_bbr_C"/>
    <property type="match status" value="1"/>
</dbReference>
<dbReference type="PANTHER" id="PTHR30435:SF1">
    <property type="entry name" value="FLAGELLAR HOOK PROTEIN FLGE"/>
    <property type="match status" value="1"/>
</dbReference>
<reference evidence="7" key="1">
    <citation type="submission" date="2019-08" db="EMBL/GenBank/DDBJ databases">
        <authorList>
            <person name="Kucharzyk K."/>
            <person name="Murdoch R.W."/>
            <person name="Higgins S."/>
            <person name="Loffler F."/>
        </authorList>
    </citation>
    <scope>NUCLEOTIDE SEQUENCE</scope>
</reference>
<evidence type="ECO:0000256" key="1">
    <source>
        <dbReference type="ARBA" id="ARBA00004117"/>
    </source>
</evidence>
<gene>
    <name evidence="7" type="primary">flgG_24</name>
    <name evidence="7" type="ORF">SDC9_67836</name>
</gene>
<dbReference type="AlphaFoldDB" id="A0A644XYQ3"/>
<dbReference type="GO" id="GO:0009425">
    <property type="term" value="C:bacterial-type flagellum basal body"/>
    <property type="evidence" value="ECO:0007669"/>
    <property type="project" value="UniProtKB-SubCell"/>
</dbReference>
<dbReference type="Pfam" id="PF22692">
    <property type="entry name" value="LlgE_F_G_D1"/>
    <property type="match status" value="1"/>
</dbReference>
<feature type="domain" description="Flagellar basal body rod protein N-terminal" evidence="4">
    <location>
        <begin position="5"/>
        <end position="35"/>
    </location>
</feature>
<keyword evidence="3" id="KW-0975">Bacterial flagellum</keyword>
<dbReference type="PANTHER" id="PTHR30435">
    <property type="entry name" value="FLAGELLAR PROTEIN"/>
    <property type="match status" value="1"/>
</dbReference>
<evidence type="ECO:0000259" key="4">
    <source>
        <dbReference type="Pfam" id="PF00460"/>
    </source>
</evidence>
<organism evidence="7">
    <name type="scientific">bioreactor metagenome</name>
    <dbReference type="NCBI Taxonomy" id="1076179"/>
    <lineage>
        <taxon>unclassified sequences</taxon>
        <taxon>metagenomes</taxon>
        <taxon>ecological metagenomes</taxon>
    </lineage>
</organism>
<evidence type="ECO:0000259" key="6">
    <source>
        <dbReference type="Pfam" id="PF22692"/>
    </source>
</evidence>
<dbReference type="GO" id="GO:0009424">
    <property type="term" value="C:bacterial-type flagellum hook"/>
    <property type="evidence" value="ECO:0007669"/>
    <property type="project" value="TreeGrafter"/>
</dbReference>
<feature type="domain" description="Flagellar hook protein FlgE/F/G-like D1" evidence="6">
    <location>
        <begin position="97"/>
        <end position="189"/>
    </location>
</feature>
<dbReference type="InterPro" id="IPR010930">
    <property type="entry name" value="Flg_bb/hook_C_dom"/>
</dbReference>
<evidence type="ECO:0000259" key="5">
    <source>
        <dbReference type="Pfam" id="PF06429"/>
    </source>
</evidence>
<dbReference type="NCBIfam" id="TIGR03506">
    <property type="entry name" value="FlgEFG_subfam"/>
    <property type="match status" value="2"/>
</dbReference>
<sequence>MMKALYSGVSGLRSHQTKMDVIGNNIANVNTYAYKSQRTTFSDVYYQAVQNPSKAVAGTVGGTNSSTVGYGAQVSSIDTIHTLSGYSPTNKSTDLYINGEGYFIVQNASGEKFYTRNGAFNFDSQGNLVDSNGSLVMGVVTDIPDKLSDIEEVLADVDGGAVGALEVINIAGLEGYKNITINSDGTITASDKDDKIQTLAVITVATVPNQGALVSEGGSYYSAGNNTGIITAYAPGLSGTGGLVSGGLEMSNVDLANEFSDMIITQRGYQANSKIITVVDEMLEQLVNMKR</sequence>
<dbReference type="Pfam" id="PF00460">
    <property type="entry name" value="Flg_bb_rod"/>
    <property type="match status" value="1"/>
</dbReference>
<dbReference type="InterPro" id="IPR037925">
    <property type="entry name" value="FlgE/F/G-like"/>
</dbReference>
<protein>
    <submittedName>
        <fullName evidence="7">Flagellar basal-body rod protein FlgG</fullName>
    </submittedName>
</protein>
<dbReference type="SUPFAM" id="SSF117143">
    <property type="entry name" value="Flagellar hook protein flgE"/>
    <property type="match status" value="1"/>
</dbReference>